<proteinExistence type="predicted"/>
<gene>
    <name evidence="2" type="ORF">PIB30_058617</name>
</gene>
<name>A0ABU6ZIQ0_9FABA</name>
<comment type="caution">
    <text evidence="2">The sequence shown here is derived from an EMBL/GenBank/DDBJ whole genome shotgun (WGS) entry which is preliminary data.</text>
</comment>
<feature type="region of interest" description="Disordered" evidence="1">
    <location>
        <begin position="1"/>
        <end position="55"/>
    </location>
</feature>
<evidence type="ECO:0000256" key="1">
    <source>
        <dbReference type="SAM" id="MobiDB-lite"/>
    </source>
</evidence>
<feature type="compositionally biased region" description="Basic and acidic residues" evidence="1">
    <location>
        <begin position="110"/>
        <end position="119"/>
    </location>
</feature>
<organism evidence="2 3">
    <name type="scientific">Stylosanthes scabra</name>
    <dbReference type="NCBI Taxonomy" id="79078"/>
    <lineage>
        <taxon>Eukaryota</taxon>
        <taxon>Viridiplantae</taxon>
        <taxon>Streptophyta</taxon>
        <taxon>Embryophyta</taxon>
        <taxon>Tracheophyta</taxon>
        <taxon>Spermatophyta</taxon>
        <taxon>Magnoliopsida</taxon>
        <taxon>eudicotyledons</taxon>
        <taxon>Gunneridae</taxon>
        <taxon>Pentapetalae</taxon>
        <taxon>rosids</taxon>
        <taxon>fabids</taxon>
        <taxon>Fabales</taxon>
        <taxon>Fabaceae</taxon>
        <taxon>Papilionoideae</taxon>
        <taxon>50 kb inversion clade</taxon>
        <taxon>dalbergioids sensu lato</taxon>
        <taxon>Dalbergieae</taxon>
        <taxon>Pterocarpus clade</taxon>
        <taxon>Stylosanthes</taxon>
    </lineage>
</organism>
<feature type="region of interest" description="Disordered" evidence="1">
    <location>
        <begin position="110"/>
        <end position="166"/>
    </location>
</feature>
<keyword evidence="3" id="KW-1185">Reference proteome</keyword>
<dbReference type="EMBL" id="JASCZI010272355">
    <property type="protein sequence ID" value="MED6221847.1"/>
    <property type="molecule type" value="Genomic_DNA"/>
</dbReference>
<evidence type="ECO:0000313" key="2">
    <source>
        <dbReference type="EMBL" id="MED6221847.1"/>
    </source>
</evidence>
<evidence type="ECO:0000313" key="3">
    <source>
        <dbReference type="Proteomes" id="UP001341840"/>
    </source>
</evidence>
<protein>
    <submittedName>
        <fullName evidence="2">Uncharacterized protein</fullName>
    </submittedName>
</protein>
<dbReference type="Proteomes" id="UP001341840">
    <property type="component" value="Unassembled WGS sequence"/>
</dbReference>
<reference evidence="2 3" key="1">
    <citation type="journal article" date="2023" name="Plants (Basel)">
        <title>Bridging the Gap: Combining Genomics and Transcriptomics Approaches to Understand Stylosanthes scabra, an Orphan Legume from the Brazilian Caatinga.</title>
        <authorList>
            <person name="Ferreira-Neto J.R.C."/>
            <person name="da Silva M.D."/>
            <person name="Binneck E."/>
            <person name="de Melo N.F."/>
            <person name="da Silva R.H."/>
            <person name="de Melo A.L.T.M."/>
            <person name="Pandolfi V."/>
            <person name="Bustamante F.O."/>
            <person name="Brasileiro-Vidal A.C."/>
            <person name="Benko-Iseppon A.M."/>
        </authorList>
    </citation>
    <scope>NUCLEOTIDE SEQUENCE [LARGE SCALE GENOMIC DNA]</scope>
    <source>
        <tissue evidence="2">Leaves</tissue>
    </source>
</reference>
<sequence>MAKAYAPSTRASPRLAALRAQASPPSPTPSLPPKKRPIPATSPIPKPSAGKRTTRISIKPVFRHSQRIAARSGPPTSAPKEKVIIEISSNAVPEHRLEDTICEVVKMDEDHEEDPIKDLEELEDFEEKDVLGDDPRYWNYDDISDWQNADSSDSSAGTSTSNSLDT</sequence>
<accession>A0ABU6ZIQ0</accession>
<feature type="compositionally biased region" description="Low complexity" evidence="1">
    <location>
        <begin position="148"/>
        <end position="166"/>
    </location>
</feature>